<dbReference type="EMBL" id="JAEMWZ010000946">
    <property type="protein sequence ID" value="KAG7102676.1"/>
    <property type="molecule type" value="Genomic_DNA"/>
</dbReference>
<comment type="caution">
    <text evidence="1">The sequence shown here is derived from an EMBL/GenBank/DDBJ whole genome shotgun (WGS) entry which is preliminary data.</text>
</comment>
<evidence type="ECO:0000313" key="1">
    <source>
        <dbReference type="EMBL" id="KAG7102676.1"/>
    </source>
</evidence>
<sequence length="83" mass="9063">MRALRASHIPGRLEESIEFCGNFTVRQETDEKLVPSYAAKACGGENRDVVERVSSACACIPKTEVPELPRTTSRPPVPTVLPP</sequence>
<evidence type="ECO:0000313" key="2">
    <source>
        <dbReference type="Proteomes" id="UP000689129"/>
    </source>
</evidence>
<organism evidence="1 2">
    <name type="scientific">Verticillium longisporum</name>
    <name type="common">Verticillium dahliae var. longisporum</name>
    <dbReference type="NCBI Taxonomy" id="100787"/>
    <lineage>
        <taxon>Eukaryota</taxon>
        <taxon>Fungi</taxon>
        <taxon>Dikarya</taxon>
        <taxon>Ascomycota</taxon>
        <taxon>Pezizomycotina</taxon>
        <taxon>Sordariomycetes</taxon>
        <taxon>Hypocreomycetidae</taxon>
        <taxon>Glomerellales</taxon>
        <taxon>Plectosphaerellaceae</taxon>
        <taxon>Verticillium</taxon>
    </lineage>
</organism>
<name>A0A8I2YZQ0_VERLO</name>
<dbReference type="OrthoDB" id="2099887at2759"/>
<proteinExistence type="predicted"/>
<protein>
    <submittedName>
        <fullName evidence="1">Uncharacterized protein</fullName>
    </submittedName>
</protein>
<accession>A0A8I2YZQ0</accession>
<dbReference type="Proteomes" id="UP000689129">
    <property type="component" value="Unassembled WGS sequence"/>
</dbReference>
<dbReference type="AlphaFoldDB" id="A0A8I2YZQ0"/>
<gene>
    <name evidence="1" type="ORF">HYQ45_018706</name>
</gene>
<reference evidence="1" key="1">
    <citation type="journal article" date="2021" name="Mol. Plant Pathol.">
        <title>A 20-kb lineage-specific genomic region tames virulence in pathogenic amphidiploid Verticillium longisporum.</title>
        <authorList>
            <person name="Harting R."/>
            <person name="Starke J."/>
            <person name="Kusch H."/>
            <person name="Poggeler S."/>
            <person name="Maurus I."/>
            <person name="Schluter R."/>
            <person name="Landesfeind M."/>
            <person name="Bulla I."/>
            <person name="Nowrousian M."/>
            <person name="de Jonge R."/>
            <person name="Stahlhut G."/>
            <person name="Hoff K.J."/>
            <person name="Asshauer K.P."/>
            <person name="Thurmer A."/>
            <person name="Stanke M."/>
            <person name="Daniel R."/>
            <person name="Morgenstern B."/>
            <person name="Thomma B.P.H.J."/>
            <person name="Kronstad J.W."/>
            <person name="Braus-Stromeyer S.A."/>
            <person name="Braus G.H."/>
        </authorList>
    </citation>
    <scope>NUCLEOTIDE SEQUENCE</scope>
    <source>
        <strain evidence="1">Vl32</strain>
    </source>
</reference>